<comment type="caution">
    <text evidence="1">The sequence shown here is derived from an EMBL/GenBank/DDBJ whole genome shotgun (WGS) entry which is preliminary data.</text>
</comment>
<evidence type="ECO:0000313" key="2">
    <source>
        <dbReference type="Proteomes" id="UP000237105"/>
    </source>
</evidence>
<keyword evidence="2" id="KW-1185">Reference proteome</keyword>
<protein>
    <submittedName>
        <fullName evidence="1">Uncharacterized protein</fullName>
    </submittedName>
</protein>
<dbReference type="Proteomes" id="UP000237105">
    <property type="component" value="Unassembled WGS sequence"/>
</dbReference>
<feature type="non-terminal residue" evidence="1">
    <location>
        <position position="1"/>
    </location>
</feature>
<dbReference type="EMBL" id="JXTB01000441">
    <property type="protein sequence ID" value="PON40335.1"/>
    <property type="molecule type" value="Genomic_DNA"/>
</dbReference>
<name>A0A2P5AUY4_PARAD</name>
<gene>
    <name evidence="1" type="ORF">PanWU01x14_298220</name>
</gene>
<evidence type="ECO:0000313" key="1">
    <source>
        <dbReference type="EMBL" id="PON40335.1"/>
    </source>
</evidence>
<reference evidence="2" key="1">
    <citation type="submission" date="2016-06" db="EMBL/GenBank/DDBJ databases">
        <title>Parallel loss of symbiosis genes in relatives of nitrogen-fixing non-legume Parasponia.</title>
        <authorList>
            <person name="Van Velzen R."/>
            <person name="Holmer R."/>
            <person name="Bu F."/>
            <person name="Rutten L."/>
            <person name="Van Zeijl A."/>
            <person name="Liu W."/>
            <person name="Santuari L."/>
            <person name="Cao Q."/>
            <person name="Sharma T."/>
            <person name="Shen D."/>
            <person name="Roswanjaya Y."/>
            <person name="Wardhani T."/>
            <person name="Kalhor M.S."/>
            <person name="Jansen J."/>
            <person name="Van den Hoogen J."/>
            <person name="Gungor B."/>
            <person name="Hartog M."/>
            <person name="Hontelez J."/>
            <person name="Verver J."/>
            <person name="Yang W.-C."/>
            <person name="Schijlen E."/>
            <person name="Repin R."/>
            <person name="Schilthuizen M."/>
            <person name="Schranz E."/>
            <person name="Heidstra R."/>
            <person name="Miyata K."/>
            <person name="Fedorova E."/>
            <person name="Kohlen W."/>
            <person name="Bisseling T."/>
            <person name="Smit S."/>
            <person name="Geurts R."/>
        </authorList>
    </citation>
    <scope>NUCLEOTIDE SEQUENCE [LARGE SCALE GENOMIC DNA]</scope>
    <source>
        <strain evidence="2">cv. WU1-14</strain>
    </source>
</reference>
<sequence length="33" mass="3451">VGIRCPSSLAGETRGCPSSNSGLVIRQRLLPLL</sequence>
<organism evidence="1 2">
    <name type="scientific">Parasponia andersonii</name>
    <name type="common">Sponia andersonii</name>
    <dbReference type="NCBI Taxonomy" id="3476"/>
    <lineage>
        <taxon>Eukaryota</taxon>
        <taxon>Viridiplantae</taxon>
        <taxon>Streptophyta</taxon>
        <taxon>Embryophyta</taxon>
        <taxon>Tracheophyta</taxon>
        <taxon>Spermatophyta</taxon>
        <taxon>Magnoliopsida</taxon>
        <taxon>eudicotyledons</taxon>
        <taxon>Gunneridae</taxon>
        <taxon>Pentapetalae</taxon>
        <taxon>rosids</taxon>
        <taxon>fabids</taxon>
        <taxon>Rosales</taxon>
        <taxon>Cannabaceae</taxon>
        <taxon>Parasponia</taxon>
    </lineage>
</organism>
<proteinExistence type="predicted"/>
<dbReference type="AlphaFoldDB" id="A0A2P5AUY4"/>
<accession>A0A2P5AUY4</accession>